<gene>
    <name evidence="1" type="ORF">HB778_27250</name>
</gene>
<evidence type="ECO:0000313" key="2">
    <source>
        <dbReference type="Proteomes" id="UP000515465"/>
    </source>
</evidence>
<accession>A0A7G6SZA8</accession>
<dbReference type="Proteomes" id="UP000515465">
    <property type="component" value="Chromosome"/>
</dbReference>
<sequence length="125" mass="14173">MAPLPKGFDAHSFWILDLLHRGKRKEAKERIIKVLATGRAGPETQKIAAEVFAPKRGRQPYGAKHLWFEIGTENDIMRGAGVAYERRMDDLGGRYMLAKTQIEIAIAKYEAAMIEIRAENEANYK</sequence>
<evidence type="ECO:0000313" key="1">
    <source>
        <dbReference type="EMBL" id="QND59840.1"/>
    </source>
</evidence>
<dbReference type="AlphaFoldDB" id="A0A7G6SZA8"/>
<dbReference type="RefSeq" id="WP_183458430.1">
    <property type="nucleotide sequence ID" value="NZ_CP050296.1"/>
</dbReference>
<name>A0A7G6SZA8_9HYPH</name>
<reference evidence="2" key="1">
    <citation type="journal article" date="2020" name="Mol. Plant Microbe">
        <title>Rhizobial microsymbionts of the narrowly endemic Oxytropis species growing in Kamchatka are characterized by significant genetic diversity and possess a set of genes that are associated with T3SS and T6SS secretion systems and can affect the development of symbiosis.</title>
        <authorList>
            <person name="Safronova V."/>
            <person name="Guro P."/>
            <person name="Sazanova A."/>
            <person name="Kuznetsova I."/>
            <person name="Belimov A."/>
            <person name="Yakubov V."/>
            <person name="Chirak E."/>
            <person name="Afonin A."/>
            <person name="Gogolev Y."/>
            <person name="Andronov E."/>
            <person name="Tikhonovich I."/>
        </authorList>
    </citation>
    <scope>NUCLEOTIDE SEQUENCE [LARGE SCALE GENOMIC DNA]</scope>
    <source>
        <strain evidence="2">583</strain>
    </source>
</reference>
<dbReference type="EMBL" id="CP050296">
    <property type="protein sequence ID" value="QND59840.1"/>
    <property type="molecule type" value="Genomic_DNA"/>
</dbReference>
<protein>
    <submittedName>
        <fullName evidence="1">Uncharacterized protein</fullName>
    </submittedName>
</protein>
<organism evidence="1 2">
    <name type="scientific">Mesorhizobium huakuii</name>
    <dbReference type="NCBI Taxonomy" id="28104"/>
    <lineage>
        <taxon>Bacteria</taxon>
        <taxon>Pseudomonadati</taxon>
        <taxon>Pseudomonadota</taxon>
        <taxon>Alphaproteobacteria</taxon>
        <taxon>Hyphomicrobiales</taxon>
        <taxon>Phyllobacteriaceae</taxon>
        <taxon>Mesorhizobium</taxon>
    </lineage>
</organism>
<proteinExistence type="predicted"/>